<organism evidence="11 12">
    <name type="scientific">Alkanindiges illinoisensis</name>
    <dbReference type="NCBI Taxonomy" id="197183"/>
    <lineage>
        <taxon>Bacteria</taxon>
        <taxon>Pseudomonadati</taxon>
        <taxon>Pseudomonadota</taxon>
        <taxon>Gammaproteobacteria</taxon>
        <taxon>Moraxellales</taxon>
        <taxon>Moraxellaceae</taxon>
        <taxon>Alkanindiges</taxon>
    </lineage>
</organism>
<gene>
    <name evidence="11" type="ORF">E2B99_03085</name>
</gene>
<evidence type="ECO:0000313" key="11">
    <source>
        <dbReference type="EMBL" id="TEU30188.1"/>
    </source>
</evidence>
<sequence length="162" mass="18154">MSLAANFNQRFNQRVARLQQRLDQLSPRDRFALIILTIFLIVTSIGYSIWALHKAADKAQTQATEERELLLWMRSQAPNIRQSQGDQMPLNMIIQTTAQNQGLTVSQMPAGDQIQVSVVHQNFAVLGTWLSRLAEQGVSIQQLDISQNPSGDLQLKASLKQG</sequence>
<dbReference type="InterPro" id="IPR023229">
    <property type="entry name" value="T2SS_M_periplasmic_sf"/>
</dbReference>
<keyword evidence="12" id="KW-1185">Reference proteome</keyword>
<evidence type="ECO:0000256" key="9">
    <source>
        <dbReference type="ARBA" id="ARBA00023136"/>
    </source>
</evidence>
<keyword evidence="3" id="KW-0813">Transport</keyword>
<dbReference type="STRING" id="1120977.GCA_000619845_01161"/>
<keyword evidence="4" id="KW-1003">Cell membrane</keyword>
<dbReference type="RefSeq" id="WP_134243515.1">
    <property type="nucleotide sequence ID" value="NZ_SNTY01000011.1"/>
</dbReference>
<evidence type="ECO:0000313" key="12">
    <source>
        <dbReference type="Proteomes" id="UP000297834"/>
    </source>
</evidence>
<evidence type="ECO:0000256" key="2">
    <source>
        <dbReference type="ARBA" id="ARBA00010637"/>
    </source>
</evidence>
<keyword evidence="9 10" id="KW-0472">Membrane</keyword>
<dbReference type="GO" id="GO:0005886">
    <property type="term" value="C:plasma membrane"/>
    <property type="evidence" value="ECO:0007669"/>
    <property type="project" value="UniProtKB-SubCell"/>
</dbReference>
<proteinExistence type="inferred from homology"/>
<protein>
    <submittedName>
        <fullName evidence="11">Type II secretion system protein M</fullName>
    </submittedName>
</protein>
<dbReference type="Gene3D" id="3.30.1360.100">
    <property type="entry name" value="General secretion pathway protein M, EpsM"/>
    <property type="match status" value="1"/>
</dbReference>
<dbReference type="Pfam" id="PF04612">
    <property type="entry name" value="T2SSM"/>
    <property type="match status" value="1"/>
</dbReference>
<dbReference type="GO" id="GO:0015627">
    <property type="term" value="C:type II protein secretion system complex"/>
    <property type="evidence" value="ECO:0007669"/>
    <property type="project" value="InterPro"/>
</dbReference>
<name>A0A4Y7XEH5_9GAMM</name>
<keyword evidence="5" id="KW-0997">Cell inner membrane</keyword>
<dbReference type="InterPro" id="IPR007690">
    <property type="entry name" value="T2SS_GspM"/>
</dbReference>
<accession>A0A4Y7XEH5</accession>
<dbReference type="SUPFAM" id="SSF103054">
    <property type="entry name" value="General secretion pathway protein M, EpsM"/>
    <property type="match status" value="1"/>
</dbReference>
<evidence type="ECO:0000256" key="7">
    <source>
        <dbReference type="ARBA" id="ARBA00022927"/>
    </source>
</evidence>
<comment type="subcellular location">
    <subcellularLocation>
        <location evidence="1">Cell inner membrane</location>
        <topology evidence="1">Single-pass membrane protein</topology>
    </subcellularLocation>
</comment>
<keyword evidence="8 10" id="KW-1133">Transmembrane helix</keyword>
<dbReference type="EMBL" id="SNTY01000011">
    <property type="protein sequence ID" value="TEU30188.1"/>
    <property type="molecule type" value="Genomic_DNA"/>
</dbReference>
<evidence type="ECO:0000256" key="6">
    <source>
        <dbReference type="ARBA" id="ARBA00022692"/>
    </source>
</evidence>
<dbReference type="GO" id="GO:0015628">
    <property type="term" value="P:protein secretion by the type II secretion system"/>
    <property type="evidence" value="ECO:0007669"/>
    <property type="project" value="InterPro"/>
</dbReference>
<comment type="caution">
    <text evidence="11">The sequence shown here is derived from an EMBL/GenBank/DDBJ whole genome shotgun (WGS) entry which is preliminary data.</text>
</comment>
<evidence type="ECO:0000256" key="5">
    <source>
        <dbReference type="ARBA" id="ARBA00022519"/>
    </source>
</evidence>
<evidence type="ECO:0000256" key="1">
    <source>
        <dbReference type="ARBA" id="ARBA00004377"/>
    </source>
</evidence>
<keyword evidence="6 10" id="KW-0812">Transmembrane</keyword>
<dbReference type="Proteomes" id="UP000297834">
    <property type="component" value="Unassembled WGS sequence"/>
</dbReference>
<evidence type="ECO:0000256" key="10">
    <source>
        <dbReference type="SAM" id="Phobius"/>
    </source>
</evidence>
<reference evidence="11 12" key="1">
    <citation type="submission" date="2019-03" db="EMBL/GenBank/DDBJ databases">
        <title>Alkanindiges illinoisensis: a potential pathogenic isolated from ascites of a gastric cancer patient with abdominal metastasis.</title>
        <authorList>
            <person name="Hu X."/>
            <person name="Yang B."/>
            <person name="Yan X."/>
            <person name="Lin L."/>
            <person name="Zhao H."/>
            <person name="Zhou F."/>
            <person name="Su B."/>
            <person name="Chen J."/>
            <person name="Rui Y."/>
            <person name="Wang Q."/>
            <person name="Zheng L."/>
        </authorList>
    </citation>
    <scope>NUCLEOTIDE SEQUENCE [LARGE SCALE GENOMIC DNA]</scope>
    <source>
        <strain evidence="11 12">NFYY 23406</strain>
    </source>
</reference>
<dbReference type="OrthoDB" id="6711229at2"/>
<dbReference type="AlphaFoldDB" id="A0A4Y7XEH5"/>
<keyword evidence="7" id="KW-0653">Protein transport</keyword>
<feature type="transmembrane region" description="Helical" evidence="10">
    <location>
        <begin position="31"/>
        <end position="52"/>
    </location>
</feature>
<evidence type="ECO:0000256" key="4">
    <source>
        <dbReference type="ARBA" id="ARBA00022475"/>
    </source>
</evidence>
<comment type="similarity">
    <text evidence="2">Belongs to the GSP M family.</text>
</comment>
<evidence type="ECO:0000256" key="3">
    <source>
        <dbReference type="ARBA" id="ARBA00022448"/>
    </source>
</evidence>
<evidence type="ECO:0000256" key="8">
    <source>
        <dbReference type="ARBA" id="ARBA00022989"/>
    </source>
</evidence>